<sequence>MSLLITETNLRSLVDALVKDATLVVGPKLSGSVVLYQPLAAGDDLTLDELPRRSAKELYFPVCEDILTYKRENGKLEVRDIDRSRFPETVLIGAPPCDAGSPSILDAVFSWDYNDEFYLERRRKSTIMGIACTKGDDACFCTAVGLAPDAKGGSDLFLTPLVGGSFRCEPVTEKGQALIDKHAGLFSEGAAGEAVAFADQSTGKLDLPKIKEWLNGHFEDPLWESIADICVGCGACAFICPACHCFDINDEGNPDSGTRRKHWDACGFSKFTNHASGHNPRDIQNKRYRNRIMHKFKYYDDKFGKTLCTGCGRCIRACPVGIDIAEILDTINKKAEQG</sequence>
<evidence type="ECO:0000256" key="3">
    <source>
        <dbReference type="ARBA" id="ARBA00023014"/>
    </source>
</evidence>
<evidence type="ECO:0000256" key="2">
    <source>
        <dbReference type="ARBA" id="ARBA00023004"/>
    </source>
</evidence>
<gene>
    <name evidence="5" type="primary">hdrE</name>
    <name evidence="5" type="ORF">GMST_11060</name>
</gene>
<keyword evidence="6" id="KW-1185">Reference proteome</keyword>
<comment type="caution">
    <text evidence="5">The sequence shown here is derived from an EMBL/GenBank/DDBJ whole genome shotgun (WGS) entry which is preliminary data.</text>
</comment>
<reference evidence="6" key="1">
    <citation type="submission" date="2020-06" db="EMBL/GenBank/DDBJ databases">
        <title>Draft genomic sequence of Geomonas sp. Red330.</title>
        <authorList>
            <person name="Itoh H."/>
            <person name="Zhenxing X."/>
            <person name="Ushijima N."/>
            <person name="Masuda Y."/>
            <person name="Shiratori Y."/>
            <person name="Senoo K."/>
        </authorList>
    </citation>
    <scope>NUCLEOTIDE SEQUENCE [LARGE SCALE GENOMIC DNA]</scope>
    <source>
        <strain evidence="6">Red330</strain>
    </source>
</reference>
<keyword evidence="2" id="KW-0408">Iron</keyword>
<dbReference type="EMBL" id="BLXX01000002">
    <property type="protein sequence ID" value="GFO58781.1"/>
    <property type="molecule type" value="Genomic_DNA"/>
</dbReference>
<keyword evidence="3" id="KW-0411">Iron-sulfur</keyword>
<dbReference type="AlphaFoldDB" id="A0A6V8MFL1"/>
<dbReference type="RefSeq" id="WP_183353628.1">
    <property type="nucleotide sequence ID" value="NZ_BLXX01000002.1"/>
</dbReference>
<feature type="domain" description="4Fe-4S ferredoxin-type" evidence="4">
    <location>
        <begin position="219"/>
        <end position="251"/>
    </location>
</feature>
<organism evidence="5 6">
    <name type="scientific">Geomonas silvestris</name>
    <dbReference type="NCBI Taxonomy" id="2740184"/>
    <lineage>
        <taxon>Bacteria</taxon>
        <taxon>Pseudomonadati</taxon>
        <taxon>Thermodesulfobacteriota</taxon>
        <taxon>Desulfuromonadia</taxon>
        <taxon>Geobacterales</taxon>
        <taxon>Geobacteraceae</taxon>
        <taxon>Geomonas</taxon>
    </lineage>
</organism>
<evidence type="ECO:0000256" key="1">
    <source>
        <dbReference type="ARBA" id="ARBA00022723"/>
    </source>
</evidence>
<dbReference type="Gene3D" id="1.10.1060.10">
    <property type="entry name" value="Alpha-helical ferredoxin"/>
    <property type="match status" value="1"/>
</dbReference>
<dbReference type="Pfam" id="PF17179">
    <property type="entry name" value="Fer4_22"/>
    <property type="match status" value="1"/>
</dbReference>
<dbReference type="PROSITE" id="PS00198">
    <property type="entry name" value="4FE4S_FER_1"/>
    <property type="match status" value="1"/>
</dbReference>
<dbReference type="PANTHER" id="PTHR40447:SF1">
    <property type="entry name" value="ANAEROBIC SULFITE REDUCTASE SUBUNIT A"/>
    <property type="match status" value="1"/>
</dbReference>
<dbReference type="InterPro" id="IPR017900">
    <property type="entry name" value="4Fe4S_Fe_S_CS"/>
</dbReference>
<evidence type="ECO:0000313" key="6">
    <source>
        <dbReference type="Proteomes" id="UP000556026"/>
    </source>
</evidence>
<keyword evidence="1" id="KW-0479">Metal-binding</keyword>
<dbReference type="PANTHER" id="PTHR40447">
    <property type="entry name" value="ANAEROBIC SULFITE REDUCTASE SUBUNIT A"/>
    <property type="match status" value="1"/>
</dbReference>
<dbReference type="Proteomes" id="UP000556026">
    <property type="component" value="Unassembled WGS sequence"/>
</dbReference>
<dbReference type="InterPro" id="IPR009051">
    <property type="entry name" value="Helical_ferredxn"/>
</dbReference>
<dbReference type="GO" id="GO:0046872">
    <property type="term" value="F:metal ion binding"/>
    <property type="evidence" value="ECO:0007669"/>
    <property type="project" value="UniProtKB-KW"/>
</dbReference>
<evidence type="ECO:0000313" key="5">
    <source>
        <dbReference type="EMBL" id="GFO58781.1"/>
    </source>
</evidence>
<accession>A0A6V8MFL1</accession>
<feature type="domain" description="4Fe-4S ferredoxin-type" evidence="4">
    <location>
        <begin position="299"/>
        <end position="327"/>
    </location>
</feature>
<evidence type="ECO:0000259" key="4">
    <source>
        <dbReference type="PROSITE" id="PS51379"/>
    </source>
</evidence>
<name>A0A6V8MFL1_9BACT</name>
<proteinExistence type="predicted"/>
<dbReference type="GO" id="GO:0051536">
    <property type="term" value="F:iron-sulfur cluster binding"/>
    <property type="evidence" value="ECO:0007669"/>
    <property type="project" value="UniProtKB-KW"/>
</dbReference>
<dbReference type="InterPro" id="IPR017896">
    <property type="entry name" value="4Fe4S_Fe-S-bd"/>
</dbReference>
<dbReference type="SUPFAM" id="SSF46548">
    <property type="entry name" value="alpha-helical ferredoxin"/>
    <property type="match status" value="1"/>
</dbReference>
<dbReference type="PROSITE" id="PS51379">
    <property type="entry name" value="4FE4S_FER_2"/>
    <property type="match status" value="2"/>
</dbReference>
<protein>
    <submittedName>
        <fullName evidence="5">Heterodisulfide reductase subunit A</fullName>
    </submittedName>
</protein>